<dbReference type="GO" id="GO:0016020">
    <property type="term" value="C:membrane"/>
    <property type="evidence" value="ECO:0007669"/>
    <property type="project" value="UniProtKB-SubCell"/>
</dbReference>
<dbReference type="Pfam" id="PF25198">
    <property type="entry name" value="Spore_GerAC_N"/>
    <property type="match status" value="1"/>
</dbReference>
<keyword evidence="6" id="KW-0564">Palmitate</keyword>
<evidence type="ECO:0000256" key="7">
    <source>
        <dbReference type="ARBA" id="ARBA00023288"/>
    </source>
</evidence>
<comment type="subcellular location">
    <subcellularLocation>
        <location evidence="1">Membrane</location>
        <topology evidence="1">Lipid-anchor</topology>
    </subcellularLocation>
</comment>
<dbReference type="PANTHER" id="PTHR35789:SF1">
    <property type="entry name" value="SPORE GERMINATION PROTEIN B3"/>
    <property type="match status" value="1"/>
</dbReference>
<organism evidence="10 11">
    <name type="scientific">Halobacillus andaensis</name>
    <dbReference type="NCBI Taxonomy" id="1176239"/>
    <lineage>
        <taxon>Bacteria</taxon>
        <taxon>Bacillati</taxon>
        <taxon>Bacillota</taxon>
        <taxon>Bacilli</taxon>
        <taxon>Bacillales</taxon>
        <taxon>Bacillaceae</taxon>
        <taxon>Halobacillus</taxon>
    </lineage>
</organism>
<keyword evidence="5" id="KW-0472">Membrane</keyword>
<keyword evidence="3" id="KW-0309">Germination</keyword>
<dbReference type="Pfam" id="PF05504">
    <property type="entry name" value="Spore_GerAC"/>
    <property type="match status" value="1"/>
</dbReference>
<evidence type="ECO:0000256" key="6">
    <source>
        <dbReference type="ARBA" id="ARBA00023139"/>
    </source>
</evidence>
<evidence type="ECO:0000256" key="2">
    <source>
        <dbReference type="ARBA" id="ARBA00007886"/>
    </source>
</evidence>
<evidence type="ECO:0000313" key="11">
    <source>
        <dbReference type="Proteomes" id="UP000660110"/>
    </source>
</evidence>
<feature type="domain" description="Spore germination GerAC-like C-terminal" evidence="8">
    <location>
        <begin position="202"/>
        <end position="370"/>
    </location>
</feature>
<dbReference type="InterPro" id="IPR046953">
    <property type="entry name" value="Spore_GerAC-like_C"/>
</dbReference>
<feature type="domain" description="Spore germination protein N-terminal" evidence="9">
    <location>
        <begin position="20"/>
        <end position="192"/>
    </location>
</feature>
<evidence type="ECO:0000256" key="4">
    <source>
        <dbReference type="ARBA" id="ARBA00022729"/>
    </source>
</evidence>
<dbReference type="GO" id="GO:0009847">
    <property type="term" value="P:spore germination"/>
    <property type="evidence" value="ECO:0007669"/>
    <property type="project" value="InterPro"/>
</dbReference>
<dbReference type="InterPro" id="IPR038501">
    <property type="entry name" value="Spore_GerAC_C_sf"/>
</dbReference>
<evidence type="ECO:0000259" key="8">
    <source>
        <dbReference type="Pfam" id="PF05504"/>
    </source>
</evidence>
<evidence type="ECO:0000313" key="10">
    <source>
        <dbReference type="EMBL" id="GGF16700.1"/>
    </source>
</evidence>
<keyword evidence="11" id="KW-1185">Reference proteome</keyword>
<protein>
    <submittedName>
        <fullName evidence="10">Germination protein KC</fullName>
    </submittedName>
</protein>
<name>A0A917EWU5_HALAA</name>
<dbReference type="PANTHER" id="PTHR35789">
    <property type="entry name" value="SPORE GERMINATION PROTEIN B3"/>
    <property type="match status" value="1"/>
</dbReference>
<reference evidence="10" key="2">
    <citation type="submission" date="2020-09" db="EMBL/GenBank/DDBJ databases">
        <authorList>
            <person name="Sun Q."/>
            <person name="Zhou Y."/>
        </authorList>
    </citation>
    <scope>NUCLEOTIDE SEQUENCE</scope>
    <source>
        <strain evidence="10">CGMCC 1.12153</strain>
    </source>
</reference>
<dbReference type="RefSeq" id="WP_188376731.1">
    <property type="nucleotide sequence ID" value="NZ_BMEL01000001.1"/>
</dbReference>
<dbReference type="EMBL" id="BMEL01000001">
    <property type="protein sequence ID" value="GGF16700.1"/>
    <property type="molecule type" value="Genomic_DNA"/>
</dbReference>
<dbReference type="Proteomes" id="UP000660110">
    <property type="component" value="Unassembled WGS sequence"/>
</dbReference>
<proteinExistence type="inferred from homology"/>
<dbReference type="PROSITE" id="PS51257">
    <property type="entry name" value="PROKAR_LIPOPROTEIN"/>
    <property type="match status" value="1"/>
</dbReference>
<sequence>MKRLCLIFLVSMLTLTGCWDQRQFKNIKLALSIGVDQGSNGEIVKTVSVPTVSGGGDGGQINETIQTLSTDGHTMLEARDKIDRMLAHSFNPSKMEVVILGEDIAKKDIYPILDNYYRNPNSNLNAHLAIAEGEAKDVLSFKGGGEARISEYLKGILDGAAAASRTTGENLQMICAELVEDGEDFTVPLIKLNEDDNTIKFNGLGLMSGDRYSGVKLSAEQAPLLMLMMGNKGRVAQLTKKVNEHQKEEILDYITVEVMKYNKDLKIHPSEEEVRVDIVLDLDVRVIEYPHDHLVSEKVIDDLNGKLKETLTTEAEEIFSVLQEGNSDVFAIGRKIQAYHPKVWEKLDWEEMYPEVQFNPEINVTIQQHGIVN</sequence>
<evidence type="ECO:0000259" key="9">
    <source>
        <dbReference type="Pfam" id="PF25198"/>
    </source>
</evidence>
<comment type="similarity">
    <text evidence="2">Belongs to the GerABKC lipoprotein family.</text>
</comment>
<accession>A0A917EWU5</accession>
<evidence type="ECO:0000256" key="3">
    <source>
        <dbReference type="ARBA" id="ARBA00022544"/>
    </source>
</evidence>
<dbReference type="InterPro" id="IPR057336">
    <property type="entry name" value="GerAC_N"/>
</dbReference>
<dbReference type="Gene3D" id="3.30.300.210">
    <property type="entry name" value="Nutrient germinant receptor protein C, domain 3"/>
    <property type="match status" value="1"/>
</dbReference>
<keyword evidence="7" id="KW-0449">Lipoprotein</keyword>
<reference evidence="10" key="1">
    <citation type="journal article" date="2014" name="Int. J. Syst. Evol. Microbiol.">
        <title>Complete genome sequence of Corynebacterium casei LMG S-19264T (=DSM 44701T), isolated from a smear-ripened cheese.</title>
        <authorList>
            <consortium name="US DOE Joint Genome Institute (JGI-PGF)"/>
            <person name="Walter F."/>
            <person name="Albersmeier A."/>
            <person name="Kalinowski J."/>
            <person name="Ruckert C."/>
        </authorList>
    </citation>
    <scope>NUCLEOTIDE SEQUENCE</scope>
    <source>
        <strain evidence="10">CGMCC 1.12153</strain>
    </source>
</reference>
<dbReference type="InterPro" id="IPR008844">
    <property type="entry name" value="Spore_GerAC-like"/>
</dbReference>
<gene>
    <name evidence="10" type="ORF">GCM10010954_14150</name>
</gene>
<evidence type="ECO:0000256" key="5">
    <source>
        <dbReference type="ARBA" id="ARBA00023136"/>
    </source>
</evidence>
<keyword evidence="4" id="KW-0732">Signal</keyword>
<evidence type="ECO:0000256" key="1">
    <source>
        <dbReference type="ARBA" id="ARBA00004635"/>
    </source>
</evidence>
<dbReference type="NCBIfam" id="TIGR02887">
    <property type="entry name" value="spore_ger_x_C"/>
    <property type="match status" value="1"/>
</dbReference>
<comment type="caution">
    <text evidence="10">The sequence shown here is derived from an EMBL/GenBank/DDBJ whole genome shotgun (WGS) entry which is preliminary data.</text>
</comment>
<dbReference type="AlphaFoldDB" id="A0A917EWU5"/>